<comment type="caution">
    <text evidence="2">The sequence shown here is derived from an EMBL/GenBank/DDBJ whole genome shotgun (WGS) entry which is preliminary data.</text>
</comment>
<dbReference type="Gene3D" id="1.10.10.2840">
    <property type="entry name" value="PucR C-terminal helix-turn-helix domain"/>
    <property type="match status" value="2"/>
</dbReference>
<name>A0ABP9GD03_9ACTN</name>
<dbReference type="PANTHER" id="PTHR33744:SF1">
    <property type="entry name" value="DNA-BINDING TRANSCRIPTIONAL ACTIVATOR ADER"/>
    <property type="match status" value="1"/>
</dbReference>
<protein>
    <recommendedName>
        <fullName evidence="1">PucR C-terminal helix-turn-helix domain-containing protein</fullName>
    </recommendedName>
</protein>
<sequence length="522" mass="56382">MRTETTSGPGRHAEDEAADLREMQRVVNAADGVQGLLRWLAHRFGGKAAVLDAGGLVRCSFPAEAAGAAWAEFAPAAPGGDARRRPGQGVQPVLERRTRSAVLDVGVHETHVIALDDDRPGPALLVSVPGRLPSGASGLLIDAARLLGLRWRLDEAERQQRVLAVAGNRAREAVVQLLIVGATEEATRVADVLTPSLPERVCVMVVDSPPECRKDVVDRCVAASKGAAWVLRCRVYKRHTIVVAPNGAASDGRPTAAARFDGVLRDLIDDTSGIRIGESPGLALGDVGIGYERAFQAVAAQREAERHAVFDGRGELPRVLGEEAHEWARALLSPLLDYVPERRQDPDGRELLFTLRAWLDFRGGAARQLNLHRNTVNSRLRRVEALLGVTLSDLMASARLHLALRVIAEHRIPPPETGATAPPDLALLLSTEPVHRWADELLKPIRDGRDDCLEPTLRAWLDCDANLESTAASLGVSPTGVRKRLVKLENALGRSLLKGRSARYDLAIAMSVADSHCRSRGL</sequence>
<accession>A0ABP9GD03</accession>
<dbReference type="EMBL" id="BAABIK010000008">
    <property type="protein sequence ID" value="GAA4938053.1"/>
    <property type="molecule type" value="Genomic_DNA"/>
</dbReference>
<dbReference type="RefSeq" id="WP_345556296.1">
    <property type="nucleotide sequence ID" value="NZ_BAABIK010000008.1"/>
</dbReference>
<dbReference type="PANTHER" id="PTHR33744">
    <property type="entry name" value="CARBOHYDRATE DIACID REGULATOR"/>
    <property type="match status" value="1"/>
</dbReference>
<organism evidence="2 3">
    <name type="scientific">Streptomonospora halophila</name>
    <dbReference type="NCBI Taxonomy" id="427369"/>
    <lineage>
        <taxon>Bacteria</taxon>
        <taxon>Bacillati</taxon>
        <taxon>Actinomycetota</taxon>
        <taxon>Actinomycetes</taxon>
        <taxon>Streptosporangiales</taxon>
        <taxon>Nocardiopsidaceae</taxon>
        <taxon>Streptomonospora</taxon>
    </lineage>
</organism>
<evidence type="ECO:0000313" key="2">
    <source>
        <dbReference type="EMBL" id="GAA4938053.1"/>
    </source>
</evidence>
<dbReference type="InterPro" id="IPR042070">
    <property type="entry name" value="PucR_C-HTH_sf"/>
</dbReference>
<gene>
    <name evidence="2" type="ORF">GCM10023224_19050</name>
</gene>
<dbReference type="Pfam" id="PF13556">
    <property type="entry name" value="HTH_30"/>
    <property type="match status" value="2"/>
</dbReference>
<feature type="domain" description="PucR C-terminal helix-turn-helix" evidence="1">
    <location>
        <begin position="351"/>
        <end position="406"/>
    </location>
</feature>
<dbReference type="InterPro" id="IPR025736">
    <property type="entry name" value="PucR_C-HTH_dom"/>
</dbReference>
<keyword evidence="3" id="KW-1185">Reference proteome</keyword>
<feature type="domain" description="PucR C-terminal helix-turn-helix" evidence="1">
    <location>
        <begin position="455"/>
        <end position="510"/>
    </location>
</feature>
<reference evidence="3" key="1">
    <citation type="journal article" date="2019" name="Int. J. Syst. Evol. Microbiol.">
        <title>The Global Catalogue of Microorganisms (GCM) 10K type strain sequencing project: providing services to taxonomists for standard genome sequencing and annotation.</title>
        <authorList>
            <consortium name="The Broad Institute Genomics Platform"/>
            <consortium name="The Broad Institute Genome Sequencing Center for Infectious Disease"/>
            <person name="Wu L."/>
            <person name="Ma J."/>
        </authorList>
    </citation>
    <scope>NUCLEOTIDE SEQUENCE [LARGE SCALE GENOMIC DNA]</scope>
    <source>
        <strain evidence="3">JCM 18123</strain>
    </source>
</reference>
<dbReference type="Proteomes" id="UP001499993">
    <property type="component" value="Unassembled WGS sequence"/>
</dbReference>
<evidence type="ECO:0000313" key="3">
    <source>
        <dbReference type="Proteomes" id="UP001499993"/>
    </source>
</evidence>
<evidence type="ECO:0000259" key="1">
    <source>
        <dbReference type="Pfam" id="PF13556"/>
    </source>
</evidence>
<proteinExistence type="predicted"/>
<dbReference type="InterPro" id="IPR051448">
    <property type="entry name" value="CdaR-like_regulators"/>
</dbReference>